<organism evidence="11 12">
    <name type="scientific">Bacillus inaquosorum KCTC 13429</name>
    <dbReference type="NCBI Taxonomy" id="1236548"/>
    <lineage>
        <taxon>Bacteria</taxon>
        <taxon>Bacillati</taxon>
        <taxon>Bacillota</taxon>
        <taxon>Bacilli</taxon>
        <taxon>Bacillales</taxon>
        <taxon>Bacillaceae</taxon>
        <taxon>Bacillus</taxon>
    </lineage>
</organism>
<dbReference type="FunFam" id="3.40.50.300:FF:000134">
    <property type="entry name" value="Iron-enterobactin ABC transporter ATP-binding protein"/>
    <property type="match status" value="1"/>
</dbReference>
<keyword evidence="6 11" id="KW-0067">ATP-binding</keyword>
<dbReference type="Pfam" id="PF00005">
    <property type="entry name" value="ABC_tran"/>
    <property type="match status" value="1"/>
</dbReference>
<dbReference type="PROSITE" id="PS50893">
    <property type="entry name" value="ABC_TRANSPORTER_2"/>
    <property type="match status" value="1"/>
</dbReference>
<evidence type="ECO:0000256" key="2">
    <source>
        <dbReference type="ARBA" id="ARBA00022448"/>
    </source>
</evidence>
<dbReference type="GO" id="GO:0016887">
    <property type="term" value="F:ATP hydrolysis activity"/>
    <property type="evidence" value="ECO:0007669"/>
    <property type="project" value="InterPro"/>
</dbReference>
<reference evidence="11 12" key="1">
    <citation type="journal article" date="2014" name="Syst. Appl. Microbiol.">
        <title>Genomic insights into the taxonomic status of the three subspecies of Bacillus subtilis.</title>
        <authorList>
            <person name="Yi H."/>
            <person name="Chun J."/>
            <person name="Cha C.J."/>
        </authorList>
    </citation>
    <scope>NUCLEOTIDE SEQUENCE [LARGE SCALE GENOMIC DNA]</scope>
    <source>
        <strain evidence="11 12">KCTC 13429</strain>
    </source>
</reference>
<gene>
    <name evidence="11" type="ORF">BSI_34420</name>
</gene>
<keyword evidence="9" id="KW-0472">Membrane</keyword>
<keyword evidence="4" id="KW-0410">Iron transport</keyword>
<evidence type="ECO:0000313" key="11">
    <source>
        <dbReference type="EMBL" id="ELS59926.1"/>
    </source>
</evidence>
<dbReference type="InterPro" id="IPR003439">
    <property type="entry name" value="ABC_transporter-like_ATP-bd"/>
</dbReference>
<feature type="domain" description="ABC transporter" evidence="10">
    <location>
        <begin position="33"/>
        <end position="269"/>
    </location>
</feature>
<dbReference type="Proteomes" id="UP000011182">
    <property type="component" value="Unassembled WGS sequence"/>
</dbReference>
<keyword evidence="12" id="KW-1185">Reference proteome</keyword>
<dbReference type="PANTHER" id="PTHR42771">
    <property type="entry name" value="IRON(3+)-HYDROXAMATE IMPORT ATP-BINDING PROTEIN FHUC"/>
    <property type="match status" value="1"/>
</dbReference>
<proteinExistence type="predicted"/>
<keyword evidence="3" id="KW-1003">Cell membrane</keyword>
<dbReference type="EMBL" id="AMXN01000007">
    <property type="protein sequence ID" value="ELS59926.1"/>
    <property type="molecule type" value="Genomic_DNA"/>
</dbReference>
<evidence type="ECO:0000313" key="12">
    <source>
        <dbReference type="Proteomes" id="UP000011182"/>
    </source>
</evidence>
<dbReference type="GO" id="GO:0006826">
    <property type="term" value="P:iron ion transport"/>
    <property type="evidence" value="ECO:0007669"/>
    <property type="project" value="UniProtKB-KW"/>
</dbReference>
<evidence type="ECO:0000256" key="4">
    <source>
        <dbReference type="ARBA" id="ARBA00022496"/>
    </source>
</evidence>
<dbReference type="PROSITE" id="PS00211">
    <property type="entry name" value="ABC_TRANSPORTER_1"/>
    <property type="match status" value="1"/>
</dbReference>
<evidence type="ECO:0000259" key="10">
    <source>
        <dbReference type="PROSITE" id="PS50893"/>
    </source>
</evidence>
<dbReference type="SUPFAM" id="SSF52540">
    <property type="entry name" value="P-loop containing nucleoside triphosphate hydrolases"/>
    <property type="match status" value="1"/>
</dbReference>
<accession>A0A9W5PBT2</accession>
<keyword evidence="8" id="KW-0406">Ion transport</keyword>
<dbReference type="GO" id="GO:0005524">
    <property type="term" value="F:ATP binding"/>
    <property type="evidence" value="ECO:0007669"/>
    <property type="project" value="UniProtKB-KW"/>
</dbReference>
<sequence>MTIDLKRMYIENVQYIVLLKSQQKGAVMGMSAISTETLSLGYGDAVIIDELNLTIPKGEITVFIGSNGCGKSTLLRSLARLMKPRGGSVLLEGRAIAKLPTKEVAKELAILPQGPSAPEGLTVHQLVKQGRYPYQNWLKQWSKEDEAAVERALKATKLEDMADRAVDSLSGGQRQRAWIAMTLAQETDIILLDEPTTYLDMTHQIEILDLLFELNEKEERTIVMVLHDLNLACRYAHHLVAIKDKRIYAEGRPEEVITCDLVQNVFSMNCQVTQDPLFGTPLCIPHGKGRCIVQEAAFTSHG</sequence>
<comment type="caution">
    <text evidence="11">The sequence shown here is derived from an EMBL/GenBank/DDBJ whole genome shotgun (WGS) entry which is preliminary data.</text>
</comment>
<dbReference type="Gene3D" id="3.40.50.300">
    <property type="entry name" value="P-loop containing nucleotide triphosphate hydrolases"/>
    <property type="match status" value="1"/>
</dbReference>
<dbReference type="SMART" id="SM00382">
    <property type="entry name" value="AAA"/>
    <property type="match status" value="1"/>
</dbReference>
<protein>
    <submittedName>
        <fullName evidence="11">Iron(III)-siderophore ABC transporter ATP-binding protein</fullName>
    </submittedName>
</protein>
<keyword evidence="7" id="KW-0408">Iron</keyword>
<dbReference type="InterPro" id="IPR003593">
    <property type="entry name" value="AAA+_ATPase"/>
</dbReference>
<dbReference type="PANTHER" id="PTHR42771:SF2">
    <property type="entry name" value="IRON(3+)-HYDROXAMATE IMPORT ATP-BINDING PROTEIN FHUC"/>
    <property type="match status" value="1"/>
</dbReference>
<evidence type="ECO:0000256" key="7">
    <source>
        <dbReference type="ARBA" id="ARBA00023004"/>
    </source>
</evidence>
<evidence type="ECO:0000256" key="9">
    <source>
        <dbReference type="ARBA" id="ARBA00023136"/>
    </source>
</evidence>
<dbReference type="InterPro" id="IPR051535">
    <property type="entry name" value="Siderophore_ABC-ATPase"/>
</dbReference>
<keyword evidence="5" id="KW-0547">Nucleotide-binding</keyword>
<dbReference type="GO" id="GO:0005886">
    <property type="term" value="C:plasma membrane"/>
    <property type="evidence" value="ECO:0007669"/>
    <property type="project" value="UniProtKB-SubCell"/>
</dbReference>
<dbReference type="InterPro" id="IPR017871">
    <property type="entry name" value="ABC_transporter-like_CS"/>
</dbReference>
<dbReference type="InterPro" id="IPR027417">
    <property type="entry name" value="P-loop_NTPase"/>
</dbReference>
<evidence type="ECO:0000256" key="3">
    <source>
        <dbReference type="ARBA" id="ARBA00022475"/>
    </source>
</evidence>
<comment type="subcellular location">
    <subcellularLocation>
        <location evidence="1">Cell membrane</location>
        <topology evidence="1">Peripheral membrane protein</topology>
    </subcellularLocation>
</comment>
<evidence type="ECO:0000256" key="8">
    <source>
        <dbReference type="ARBA" id="ARBA00023065"/>
    </source>
</evidence>
<evidence type="ECO:0000256" key="1">
    <source>
        <dbReference type="ARBA" id="ARBA00004202"/>
    </source>
</evidence>
<evidence type="ECO:0000256" key="5">
    <source>
        <dbReference type="ARBA" id="ARBA00022741"/>
    </source>
</evidence>
<dbReference type="CDD" id="cd03214">
    <property type="entry name" value="ABC_Iron-Siderophores_B12_Hemin"/>
    <property type="match status" value="1"/>
</dbReference>
<dbReference type="AlphaFoldDB" id="A0A9W5PBT2"/>
<name>A0A9W5PBT2_9BACI</name>
<keyword evidence="2" id="KW-0813">Transport</keyword>
<evidence type="ECO:0000256" key="6">
    <source>
        <dbReference type="ARBA" id="ARBA00022840"/>
    </source>
</evidence>